<protein>
    <recommendedName>
        <fullName evidence="3">RNase H type-1 domain-containing protein</fullName>
    </recommendedName>
</protein>
<gene>
    <name evidence="1" type="ORF">LTRI10_LOCUS37142</name>
</gene>
<reference evidence="1 2" key="1">
    <citation type="submission" date="2024-04" db="EMBL/GenBank/DDBJ databases">
        <authorList>
            <person name="Fracassetti M."/>
        </authorList>
    </citation>
    <scope>NUCLEOTIDE SEQUENCE [LARGE SCALE GENOMIC DNA]</scope>
</reference>
<sequence length="114" mass="13023">MWDDATKSESHSTGGMNIMDQRGMILLAKGVQFSDIYNPMVVELLVLQEAAFWCLAHVYMETSFEGDANKINRSDIRDNWSGAILEEVVHYFALHSRLNVRFVGRNSTDYVSFL</sequence>
<evidence type="ECO:0008006" key="3">
    <source>
        <dbReference type="Google" id="ProtNLM"/>
    </source>
</evidence>
<keyword evidence="2" id="KW-1185">Reference proteome</keyword>
<name>A0AAV2FES2_9ROSI</name>
<proteinExistence type="predicted"/>
<evidence type="ECO:0000313" key="2">
    <source>
        <dbReference type="Proteomes" id="UP001497516"/>
    </source>
</evidence>
<organism evidence="1 2">
    <name type="scientific">Linum trigynum</name>
    <dbReference type="NCBI Taxonomy" id="586398"/>
    <lineage>
        <taxon>Eukaryota</taxon>
        <taxon>Viridiplantae</taxon>
        <taxon>Streptophyta</taxon>
        <taxon>Embryophyta</taxon>
        <taxon>Tracheophyta</taxon>
        <taxon>Spermatophyta</taxon>
        <taxon>Magnoliopsida</taxon>
        <taxon>eudicotyledons</taxon>
        <taxon>Gunneridae</taxon>
        <taxon>Pentapetalae</taxon>
        <taxon>rosids</taxon>
        <taxon>fabids</taxon>
        <taxon>Malpighiales</taxon>
        <taxon>Linaceae</taxon>
        <taxon>Linum</taxon>
    </lineage>
</organism>
<dbReference type="AlphaFoldDB" id="A0AAV2FES2"/>
<dbReference type="EMBL" id="OZ034819">
    <property type="protein sequence ID" value="CAL1396795.1"/>
    <property type="molecule type" value="Genomic_DNA"/>
</dbReference>
<accession>A0AAV2FES2</accession>
<evidence type="ECO:0000313" key="1">
    <source>
        <dbReference type="EMBL" id="CAL1396795.1"/>
    </source>
</evidence>
<dbReference type="Proteomes" id="UP001497516">
    <property type="component" value="Chromosome 6"/>
</dbReference>